<sequence>MQSAGPGGVPALHLLTTYFLDSLLGGTGGRGKRAGGVRWSSTPEGGHGVRGGSLAERGDGSAPGRTGGPSRGCFHARAAASIASTRMAAASITSTRVAAAFTPSTRVAAASTPSTRVAVASIASTRVQLLPPLPRARSCFHARGSVPKASRDVLSGASLGEGGGVGCRRRPPLCFLSAAGRDAVLKAQPPGALQQVPRGGEEEAEPQQQQQKPGSRAEEKQPGERGLVPGPGVPSSVGDPPEPQKRKQRRYRTTFSHVQLQGLESAFRKSHYPDVFTREELAIQLDLTEARVQVWFQNRRAKWRKREKAEIPGSRAAVSWTPPLGLYLDIPLSQTPLLESTWRALPISAVAVPPMAPAFSPTTLTPFSLGSFAWTSLFRNSMLSPQLGRFLSALNPLMATTSVLMKAPANAVVTNFTDPLLAETKHSYPADLRMKGKDCSPQMPPLNLTLNHRNTEKVLY</sequence>
<dbReference type="CDD" id="cd00086">
    <property type="entry name" value="homeodomain"/>
    <property type="match status" value="1"/>
</dbReference>
<gene>
    <name evidence="9" type="ORF">NXF25_016032</name>
</gene>
<comment type="caution">
    <text evidence="9">The sequence shown here is derived from an EMBL/GenBank/DDBJ whole genome shotgun (WGS) entry which is preliminary data.</text>
</comment>
<reference evidence="9 10" key="1">
    <citation type="journal article" date="2024" name="Proc. Natl. Acad. Sci. U.S.A.">
        <title>The genetic regulatory architecture and epigenomic basis for age-related changes in rattlesnake venom.</title>
        <authorList>
            <person name="Hogan M.P."/>
            <person name="Holding M.L."/>
            <person name="Nystrom G.S."/>
            <person name="Colston T.J."/>
            <person name="Bartlett D.A."/>
            <person name="Mason A.J."/>
            <person name="Ellsworth S.A."/>
            <person name="Rautsaw R.M."/>
            <person name="Lawrence K.C."/>
            <person name="Strickland J.L."/>
            <person name="He B."/>
            <person name="Fraser P."/>
            <person name="Margres M.J."/>
            <person name="Gilbert D.M."/>
            <person name="Gibbs H.L."/>
            <person name="Parkinson C.L."/>
            <person name="Rokyta D.R."/>
        </authorList>
    </citation>
    <scope>NUCLEOTIDE SEQUENCE [LARGE SCALE GENOMIC DNA]</scope>
    <source>
        <strain evidence="9">DRR0105</strain>
    </source>
</reference>
<name>A0AAW1AVR8_CROAD</name>
<dbReference type="PROSITE" id="PS00027">
    <property type="entry name" value="HOMEOBOX_1"/>
    <property type="match status" value="1"/>
</dbReference>
<dbReference type="InterPro" id="IPR050649">
    <property type="entry name" value="Paired_Homeobox_TFs"/>
</dbReference>
<organism evidence="9 10">
    <name type="scientific">Crotalus adamanteus</name>
    <name type="common">Eastern diamondback rattlesnake</name>
    <dbReference type="NCBI Taxonomy" id="8729"/>
    <lineage>
        <taxon>Eukaryota</taxon>
        <taxon>Metazoa</taxon>
        <taxon>Chordata</taxon>
        <taxon>Craniata</taxon>
        <taxon>Vertebrata</taxon>
        <taxon>Euteleostomi</taxon>
        <taxon>Lepidosauria</taxon>
        <taxon>Squamata</taxon>
        <taxon>Bifurcata</taxon>
        <taxon>Unidentata</taxon>
        <taxon>Episquamata</taxon>
        <taxon>Toxicofera</taxon>
        <taxon>Serpentes</taxon>
        <taxon>Colubroidea</taxon>
        <taxon>Viperidae</taxon>
        <taxon>Crotalinae</taxon>
        <taxon>Crotalus</taxon>
    </lineage>
</organism>
<dbReference type="Pfam" id="PF00046">
    <property type="entry name" value="Homeodomain"/>
    <property type="match status" value="1"/>
</dbReference>
<dbReference type="SMART" id="SM00389">
    <property type="entry name" value="HOX"/>
    <property type="match status" value="1"/>
</dbReference>
<evidence type="ECO:0000256" key="4">
    <source>
        <dbReference type="ARBA" id="ARBA00023242"/>
    </source>
</evidence>
<evidence type="ECO:0000256" key="1">
    <source>
        <dbReference type="ARBA" id="ARBA00004123"/>
    </source>
</evidence>
<proteinExistence type="predicted"/>
<dbReference type="Proteomes" id="UP001474421">
    <property type="component" value="Unassembled WGS sequence"/>
</dbReference>
<dbReference type="GO" id="GO:0005634">
    <property type="term" value="C:nucleus"/>
    <property type="evidence" value="ECO:0007669"/>
    <property type="project" value="UniProtKB-SubCell"/>
</dbReference>
<evidence type="ECO:0000313" key="9">
    <source>
        <dbReference type="EMBL" id="KAK9393580.1"/>
    </source>
</evidence>
<accession>A0AAW1AVR8</accession>
<feature type="region of interest" description="Disordered" evidence="7">
    <location>
        <begin position="191"/>
        <end position="251"/>
    </location>
</feature>
<comment type="subcellular location">
    <subcellularLocation>
        <location evidence="1 5 6">Nucleus</location>
    </subcellularLocation>
</comment>
<dbReference type="PANTHER" id="PTHR24329">
    <property type="entry name" value="HOMEOBOX PROTEIN ARISTALESS"/>
    <property type="match status" value="1"/>
</dbReference>
<dbReference type="Gene3D" id="1.10.10.60">
    <property type="entry name" value="Homeodomain-like"/>
    <property type="match status" value="1"/>
</dbReference>
<keyword evidence="3 5" id="KW-0371">Homeobox</keyword>
<feature type="DNA-binding region" description="Homeobox" evidence="5">
    <location>
        <begin position="248"/>
        <end position="307"/>
    </location>
</feature>
<feature type="compositionally biased region" description="Low complexity" evidence="7">
    <location>
        <begin position="228"/>
        <end position="239"/>
    </location>
</feature>
<feature type="domain" description="Homeobox" evidence="8">
    <location>
        <begin position="246"/>
        <end position="306"/>
    </location>
</feature>
<dbReference type="InterPro" id="IPR017970">
    <property type="entry name" value="Homeobox_CS"/>
</dbReference>
<keyword evidence="4 5" id="KW-0539">Nucleus</keyword>
<feature type="region of interest" description="Disordered" evidence="7">
    <location>
        <begin position="29"/>
        <end position="71"/>
    </location>
</feature>
<dbReference type="PANTHER" id="PTHR24329:SF340">
    <property type="entry name" value="ARISTALESS RELATED HOMEOBOX"/>
    <property type="match status" value="1"/>
</dbReference>
<evidence type="ECO:0000259" key="8">
    <source>
        <dbReference type="PROSITE" id="PS50071"/>
    </source>
</evidence>
<evidence type="ECO:0000256" key="3">
    <source>
        <dbReference type="ARBA" id="ARBA00023155"/>
    </source>
</evidence>
<evidence type="ECO:0000256" key="7">
    <source>
        <dbReference type="SAM" id="MobiDB-lite"/>
    </source>
</evidence>
<dbReference type="SUPFAM" id="SSF46689">
    <property type="entry name" value="Homeodomain-like"/>
    <property type="match status" value="1"/>
</dbReference>
<dbReference type="InterPro" id="IPR009057">
    <property type="entry name" value="Homeodomain-like_sf"/>
</dbReference>
<dbReference type="InterPro" id="IPR001356">
    <property type="entry name" value="HD"/>
</dbReference>
<dbReference type="AlphaFoldDB" id="A0AAW1AVR8"/>
<evidence type="ECO:0000313" key="10">
    <source>
        <dbReference type="Proteomes" id="UP001474421"/>
    </source>
</evidence>
<dbReference type="EMBL" id="JAOTOJ010000013">
    <property type="protein sequence ID" value="KAK9393580.1"/>
    <property type="molecule type" value="Genomic_DNA"/>
</dbReference>
<protein>
    <submittedName>
        <fullName evidence="9">Aristaless-related homeobox protein-like</fullName>
    </submittedName>
</protein>
<evidence type="ECO:0000256" key="5">
    <source>
        <dbReference type="PROSITE-ProRule" id="PRU00108"/>
    </source>
</evidence>
<keyword evidence="10" id="KW-1185">Reference proteome</keyword>
<dbReference type="PROSITE" id="PS50071">
    <property type="entry name" value="HOMEOBOX_2"/>
    <property type="match status" value="1"/>
</dbReference>
<dbReference type="FunFam" id="1.10.10.60:FF:000679">
    <property type="entry name" value="Homeobox protein aristaless"/>
    <property type="match status" value="1"/>
</dbReference>
<evidence type="ECO:0000256" key="2">
    <source>
        <dbReference type="ARBA" id="ARBA00023125"/>
    </source>
</evidence>
<keyword evidence="2 5" id="KW-0238">DNA-binding</keyword>
<dbReference type="GO" id="GO:0000981">
    <property type="term" value="F:DNA-binding transcription factor activity, RNA polymerase II-specific"/>
    <property type="evidence" value="ECO:0007669"/>
    <property type="project" value="InterPro"/>
</dbReference>
<evidence type="ECO:0000256" key="6">
    <source>
        <dbReference type="RuleBase" id="RU000682"/>
    </source>
</evidence>
<dbReference type="GO" id="GO:0000977">
    <property type="term" value="F:RNA polymerase II transcription regulatory region sequence-specific DNA binding"/>
    <property type="evidence" value="ECO:0007669"/>
    <property type="project" value="TreeGrafter"/>
</dbReference>